<keyword evidence="1" id="KW-0479">Metal-binding</keyword>
<dbReference type="InterPro" id="IPR005123">
    <property type="entry name" value="Oxoglu/Fe-dep_dioxygenase_dom"/>
</dbReference>
<dbReference type="SUPFAM" id="SSF49723">
    <property type="entry name" value="Lipase/lipooxygenase domain (PLAT/LH2 domain)"/>
    <property type="match status" value="1"/>
</dbReference>
<dbReference type="Gene3D" id="2.60.60.20">
    <property type="entry name" value="PLAT/LH2 domain"/>
    <property type="match status" value="1"/>
</dbReference>
<feature type="transmembrane region" description="Helical" evidence="5">
    <location>
        <begin position="12"/>
        <end position="35"/>
    </location>
</feature>
<evidence type="ECO:0000313" key="8">
    <source>
        <dbReference type="EMBL" id="TVT98250.1"/>
    </source>
</evidence>
<gene>
    <name evidence="8" type="ORF">EJB05_56470</name>
</gene>
<dbReference type="CDD" id="cd01754">
    <property type="entry name" value="PLAT_plant_stress"/>
    <property type="match status" value="1"/>
</dbReference>
<sequence length="520" mass="56765">QIQKFKVQGGFVLEVFTMAAQKLLCFAALISFVILASGSRSPADMEAVVAPLQGSMGVSYDCVYTIYVQTGSIWKAGTDAVIGLTLRGTDGYGFKIKNLARWGGLMGAGYDYYERGNVDLFSGRAPCLASPPCRMNLTSDGSGDHHGWYCKTVEVTTTRQHSNCFKSYFGVEQWLARDAPPYELYAERSFCDKSKGGDAEDHFNEQLKAVHRRAAVAGVGDSANCKLRKDKRMLELPVIDLRLAGSRPEESARLLDAARRLGCFRVTGHGVPRALQADMKAAARALHELPGDTKRRNADVIPGSGYRAPSARNPLFESLGVYDAAASGNLDAFCGLLDAPANIRYHIIPRSRTAVYTLYLARTYAAVDLRCWFRRARRDTITAYTGKVHELVADVAAKLAASLGVAEEDSVPSFRDWPCQFRVNKYNYTPETVGSHGVDAHTDPSFAAVILEDDSIGGFEVEHTATGEFALVDAPVPGSLLINMGDIATAWSNGVLHNVRHRVRCVGVVPRFSIVMFLLS</sequence>
<keyword evidence="5" id="KW-0472">Membrane</keyword>
<evidence type="ECO:0000256" key="5">
    <source>
        <dbReference type="SAM" id="Phobius"/>
    </source>
</evidence>
<proteinExistence type="predicted"/>
<evidence type="ECO:0000256" key="3">
    <source>
        <dbReference type="ARBA" id="ARBA00023004"/>
    </source>
</evidence>
<dbReference type="PANTHER" id="PTHR31718">
    <property type="entry name" value="PLAT DOMAIN-CONTAINING PROTEIN"/>
    <property type="match status" value="1"/>
</dbReference>
<evidence type="ECO:0000313" key="9">
    <source>
        <dbReference type="Proteomes" id="UP000324897"/>
    </source>
</evidence>
<dbReference type="SUPFAM" id="SSF51197">
    <property type="entry name" value="Clavaminate synthase-like"/>
    <property type="match status" value="1"/>
</dbReference>
<evidence type="ECO:0000259" key="6">
    <source>
        <dbReference type="PROSITE" id="PS50095"/>
    </source>
</evidence>
<dbReference type="Pfam" id="PF01477">
    <property type="entry name" value="PLAT"/>
    <property type="match status" value="1"/>
</dbReference>
<dbReference type="Pfam" id="PF03171">
    <property type="entry name" value="2OG-FeII_Oxy"/>
    <property type="match status" value="1"/>
</dbReference>
<keyword evidence="3" id="KW-0408">Iron</keyword>
<reference evidence="8 9" key="1">
    <citation type="journal article" date="2019" name="Sci. Rep.">
        <title>A high-quality genome of Eragrostis curvula grass provides insights into Poaceae evolution and supports new strategies to enhance forage quality.</title>
        <authorList>
            <person name="Carballo J."/>
            <person name="Santos B.A.C.M."/>
            <person name="Zappacosta D."/>
            <person name="Garbus I."/>
            <person name="Selva J.P."/>
            <person name="Gallo C.A."/>
            <person name="Diaz A."/>
            <person name="Albertini E."/>
            <person name="Caccamo M."/>
            <person name="Echenique V."/>
        </authorList>
    </citation>
    <scope>NUCLEOTIDE SEQUENCE [LARGE SCALE GENOMIC DNA]</scope>
    <source>
        <strain evidence="9">cv. Victoria</strain>
        <tissue evidence="8">Leaf</tissue>
    </source>
</reference>
<dbReference type="Pfam" id="PF14226">
    <property type="entry name" value="DIOX_N"/>
    <property type="match status" value="1"/>
</dbReference>
<dbReference type="AlphaFoldDB" id="A0A5J9SG24"/>
<feature type="domain" description="Fe2OG dioxygenase" evidence="7">
    <location>
        <begin position="417"/>
        <end position="520"/>
    </location>
</feature>
<keyword evidence="9" id="KW-1185">Reference proteome</keyword>
<keyword evidence="5" id="KW-0812">Transmembrane</keyword>
<dbReference type="GO" id="GO:0016491">
    <property type="term" value="F:oxidoreductase activity"/>
    <property type="evidence" value="ECO:0007669"/>
    <property type="project" value="UniProtKB-KW"/>
</dbReference>
<feature type="non-terminal residue" evidence="8">
    <location>
        <position position="1"/>
    </location>
</feature>
<keyword evidence="5" id="KW-1133">Transmembrane helix</keyword>
<dbReference type="InterPro" id="IPR026992">
    <property type="entry name" value="DIOX_N"/>
</dbReference>
<evidence type="ECO:0000256" key="4">
    <source>
        <dbReference type="PROSITE-ProRule" id="PRU00152"/>
    </source>
</evidence>
<organism evidence="8 9">
    <name type="scientific">Eragrostis curvula</name>
    <name type="common">weeping love grass</name>
    <dbReference type="NCBI Taxonomy" id="38414"/>
    <lineage>
        <taxon>Eukaryota</taxon>
        <taxon>Viridiplantae</taxon>
        <taxon>Streptophyta</taxon>
        <taxon>Embryophyta</taxon>
        <taxon>Tracheophyta</taxon>
        <taxon>Spermatophyta</taxon>
        <taxon>Magnoliopsida</taxon>
        <taxon>Liliopsida</taxon>
        <taxon>Poales</taxon>
        <taxon>Poaceae</taxon>
        <taxon>PACMAD clade</taxon>
        <taxon>Chloridoideae</taxon>
        <taxon>Eragrostideae</taxon>
        <taxon>Eragrostidinae</taxon>
        <taxon>Eragrostis</taxon>
    </lineage>
</organism>
<evidence type="ECO:0000256" key="2">
    <source>
        <dbReference type="ARBA" id="ARBA00023002"/>
    </source>
</evidence>
<evidence type="ECO:0008006" key="10">
    <source>
        <dbReference type="Google" id="ProtNLM"/>
    </source>
</evidence>
<keyword evidence="2" id="KW-0560">Oxidoreductase</keyword>
<protein>
    <recommendedName>
        <fullName evidence="10">Fe2OG dioxygenase domain-containing protein</fullName>
    </recommendedName>
</protein>
<dbReference type="EMBL" id="RWGY01000885">
    <property type="protein sequence ID" value="TVT98250.1"/>
    <property type="molecule type" value="Genomic_DNA"/>
</dbReference>
<comment type="caution">
    <text evidence="8">The sequence shown here is derived from an EMBL/GenBank/DDBJ whole genome shotgun (WGS) entry which is preliminary data.</text>
</comment>
<dbReference type="Gramene" id="TVT98250">
    <property type="protein sequence ID" value="TVT98250"/>
    <property type="gene ID" value="EJB05_56470"/>
</dbReference>
<dbReference type="GO" id="GO:0046872">
    <property type="term" value="F:metal ion binding"/>
    <property type="evidence" value="ECO:0007669"/>
    <property type="project" value="UniProtKB-KW"/>
</dbReference>
<dbReference type="InterPro" id="IPR001024">
    <property type="entry name" value="PLAT/LH2_dom"/>
</dbReference>
<dbReference type="Gene3D" id="2.60.120.330">
    <property type="entry name" value="B-lactam Antibiotic, Isopenicillin N Synthase, Chain"/>
    <property type="match status" value="1"/>
</dbReference>
<dbReference type="InterPro" id="IPR027443">
    <property type="entry name" value="IPNS-like_sf"/>
</dbReference>
<dbReference type="PANTHER" id="PTHR31718:SF59">
    <property type="entry name" value="PLAT DOMAIN-CONTAINING PROTEIN"/>
    <property type="match status" value="1"/>
</dbReference>
<dbReference type="InterPro" id="IPR036392">
    <property type="entry name" value="PLAT/LH2_dom_sf"/>
</dbReference>
<evidence type="ECO:0000256" key="1">
    <source>
        <dbReference type="ARBA" id="ARBA00022723"/>
    </source>
</evidence>
<dbReference type="InterPro" id="IPR044861">
    <property type="entry name" value="IPNS-like_FE2OG_OXY"/>
</dbReference>
<dbReference type="Proteomes" id="UP000324897">
    <property type="component" value="Unassembled WGS sequence"/>
</dbReference>
<name>A0A5J9SG24_9POAL</name>
<accession>A0A5J9SG24</accession>
<dbReference type="PROSITE" id="PS51471">
    <property type="entry name" value="FE2OG_OXY"/>
    <property type="match status" value="1"/>
</dbReference>
<dbReference type="PROSITE" id="PS50095">
    <property type="entry name" value="PLAT"/>
    <property type="match status" value="1"/>
</dbReference>
<comment type="caution">
    <text evidence="4">Lacks conserved residue(s) required for the propagation of feature annotation.</text>
</comment>
<dbReference type="OrthoDB" id="288590at2759"/>
<feature type="domain" description="PLAT" evidence="6">
    <location>
        <begin position="62"/>
        <end position="189"/>
    </location>
</feature>
<evidence type="ECO:0000259" key="7">
    <source>
        <dbReference type="PROSITE" id="PS51471"/>
    </source>
</evidence>